<dbReference type="Proteomes" id="UP000308697">
    <property type="component" value="Unassembled WGS sequence"/>
</dbReference>
<keyword evidence="1" id="KW-1133">Transmembrane helix</keyword>
<organism evidence="2 3">
    <name type="scientific">Streptomyces piniterrae</name>
    <dbReference type="NCBI Taxonomy" id="2571125"/>
    <lineage>
        <taxon>Bacteria</taxon>
        <taxon>Bacillati</taxon>
        <taxon>Actinomycetota</taxon>
        <taxon>Actinomycetes</taxon>
        <taxon>Kitasatosporales</taxon>
        <taxon>Streptomycetaceae</taxon>
        <taxon>Streptomyces</taxon>
    </lineage>
</organism>
<feature type="transmembrane region" description="Helical" evidence="1">
    <location>
        <begin position="40"/>
        <end position="63"/>
    </location>
</feature>
<evidence type="ECO:0000313" key="2">
    <source>
        <dbReference type="EMBL" id="TJZ42876.1"/>
    </source>
</evidence>
<feature type="transmembrane region" description="Helical" evidence="1">
    <location>
        <begin position="139"/>
        <end position="161"/>
    </location>
</feature>
<name>A0A4U0MQL6_9ACTN</name>
<protein>
    <submittedName>
        <fullName evidence="2">Uncharacterized protein</fullName>
    </submittedName>
</protein>
<gene>
    <name evidence="2" type="ORF">FCH28_33900</name>
</gene>
<keyword evidence="1" id="KW-0812">Transmembrane</keyword>
<keyword evidence="3" id="KW-1185">Reference proteome</keyword>
<evidence type="ECO:0000256" key="1">
    <source>
        <dbReference type="SAM" id="Phobius"/>
    </source>
</evidence>
<dbReference type="RefSeq" id="WP_136744051.1">
    <property type="nucleotide sequence ID" value="NZ_SUMB01000015.1"/>
</dbReference>
<evidence type="ECO:0000313" key="3">
    <source>
        <dbReference type="Proteomes" id="UP000308697"/>
    </source>
</evidence>
<sequence length="206" mass="21709">MSPTSNRALPVPVTRATRVPGWAAPAESGNDSAHPPTPPWALAALGVLSTAALMAACWAAAHLHADPPLQTAARFLHLVALIVGLGAVLAVDWFGVLWMLGRRRLTDVLQTACTLQVPIWAGLAGLVVTGSFLGPNLAAPLTLFKLGLVLAITLNGLYAHWLGQRLHQHKATEVPRRLRIQAGAATAISQLGWWGASVVGYLNSHS</sequence>
<feature type="transmembrane region" description="Helical" evidence="1">
    <location>
        <begin position="112"/>
        <end position="133"/>
    </location>
</feature>
<comment type="caution">
    <text evidence="2">The sequence shown here is derived from an EMBL/GenBank/DDBJ whole genome shotgun (WGS) entry which is preliminary data.</text>
</comment>
<proteinExistence type="predicted"/>
<reference evidence="2 3" key="1">
    <citation type="submission" date="2019-04" db="EMBL/GenBank/DDBJ databases">
        <title>Streptomyces piniterrae sp. nov., a heliquinomycin-producing actinomycete isolated from rhizosphere soil of Pinus yunnanensis.</title>
        <authorList>
            <person name="Zhuang X."/>
            <person name="Zhao J."/>
        </authorList>
    </citation>
    <scope>NUCLEOTIDE SEQUENCE [LARGE SCALE GENOMIC DNA]</scope>
    <source>
        <strain evidence="3">jys28</strain>
    </source>
</reference>
<dbReference type="OrthoDB" id="4350935at2"/>
<dbReference type="EMBL" id="SUMB01000015">
    <property type="protein sequence ID" value="TJZ42876.1"/>
    <property type="molecule type" value="Genomic_DNA"/>
</dbReference>
<accession>A0A4U0MQL6</accession>
<keyword evidence="1" id="KW-0472">Membrane</keyword>
<dbReference type="AlphaFoldDB" id="A0A4U0MQL6"/>
<feature type="transmembrane region" description="Helical" evidence="1">
    <location>
        <begin position="75"/>
        <end position="100"/>
    </location>
</feature>